<accession>A0A0C3IJ04</accession>
<evidence type="ECO:0000256" key="1">
    <source>
        <dbReference type="ARBA" id="ARBA00022527"/>
    </source>
</evidence>
<evidence type="ECO:0000313" key="6">
    <source>
        <dbReference type="EMBL" id="KIN96962.1"/>
    </source>
</evidence>
<keyword evidence="7" id="KW-1185">Reference proteome</keyword>
<evidence type="ECO:0000256" key="2">
    <source>
        <dbReference type="ARBA" id="ARBA00022679"/>
    </source>
</evidence>
<sequence>MAMANLRMPPLPVLIQPPSISHTPHPQLPIRGPNIHVPSAMAPAGAGASLPAGSVGYTPRHLQYAVQCEHWQRVAHRPPPVETISLEVSALYESGVRKKGLWGNPIGNICEGLKDINALASAAELVDIALCTITPRIQAFRPEFLWRDSEFPYFYAQCLHPATCKNSQAMVFKAKQFSLYVVVPASQWQELEAFQEKLDDTAVAGTSMLPVTSVTNAATTPKGSEAPAVSASWTSTTTLFDRPISHDIRRLFDQTELSASLMMEAGTSMLTKRRHRQSSSISSTTGLSPPHKKSVTSILDLDNLESSSDISSTAGLTVPWHKKPLAMSLPDPESNSISSATGFTLPRNKPATALLPDPDRLKTALQSRGRGKFELQTILKQKFEPINFYLIPTCDITELVGGNDTFDINKINSLSGTILVTHSSHDIIGVGAFKTAQCARINIFGSAANSLGSTPNAEIVLKRPYDVVQGGPPYTRLTLHEESIKLVREANILYWSKALLNMTYNYIHHCVSKSTDPPPFEIPILWPHAPKPGSASAMYLAEELIRFDDGPDGISGGGLKKFMKFIHNSNPNPFPEPGEYGYETAEFLAFTQHVQYSNTNGQVYISDYQGSMMLLSDPQILTHPCAITT</sequence>
<dbReference type="Proteomes" id="UP000054217">
    <property type="component" value="Unassembled WGS sequence"/>
</dbReference>
<dbReference type="STRING" id="870435.A0A0C3IJ04"/>
<evidence type="ECO:0000256" key="4">
    <source>
        <dbReference type="SAM" id="MobiDB-lite"/>
    </source>
</evidence>
<dbReference type="Gene3D" id="3.20.200.10">
    <property type="entry name" value="MHCK/EF2 kinase"/>
    <property type="match status" value="1"/>
</dbReference>
<reference evidence="7" key="2">
    <citation type="submission" date="2015-01" db="EMBL/GenBank/DDBJ databases">
        <title>Evolutionary Origins and Diversification of the Mycorrhizal Mutualists.</title>
        <authorList>
            <consortium name="DOE Joint Genome Institute"/>
            <consortium name="Mycorrhizal Genomics Consortium"/>
            <person name="Kohler A."/>
            <person name="Kuo A."/>
            <person name="Nagy L.G."/>
            <person name="Floudas D."/>
            <person name="Copeland A."/>
            <person name="Barry K.W."/>
            <person name="Cichocki N."/>
            <person name="Veneault-Fourrey C."/>
            <person name="LaButti K."/>
            <person name="Lindquist E.A."/>
            <person name="Lipzen A."/>
            <person name="Lundell T."/>
            <person name="Morin E."/>
            <person name="Murat C."/>
            <person name="Riley R."/>
            <person name="Ohm R."/>
            <person name="Sun H."/>
            <person name="Tunlid A."/>
            <person name="Henrissat B."/>
            <person name="Grigoriev I.V."/>
            <person name="Hibbett D.S."/>
            <person name="Martin F."/>
        </authorList>
    </citation>
    <scope>NUCLEOTIDE SEQUENCE [LARGE SCALE GENOMIC DNA]</scope>
    <source>
        <strain evidence="7">Marx 270</strain>
    </source>
</reference>
<keyword evidence="2" id="KW-0808">Transferase</keyword>
<dbReference type="InParanoid" id="A0A0C3IJ04"/>
<keyword evidence="1" id="KW-0723">Serine/threonine-protein kinase</keyword>
<gene>
    <name evidence="6" type="ORF">M404DRAFT_32801</name>
</gene>
<dbReference type="GO" id="GO:0004674">
    <property type="term" value="F:protein serine/threonine kinase activity"/>
    <property type="evidence" value="ECO:0007669"/>
    <property type="project" value="UniProtKB-KW"/>
</dbReference>
<evidence type="ECO:0000259" key="5">
    <source>
        <dbReference type="Pfam" id="PF02816"/>
    </source>
</evidence>
<protein>
    <recommendedName>
        <fullName evidence="5">Alpha-type protein kinase domain-containing protein</fullName>
    </recommendedName>
</protein>
<evidence type="ECO:0000256" key="3">
    <source>
        <dbReference type="ARBA" id="ARBA00022777"/>
    </source>
</evidence>
<keyword evidence="3" id="KW-0418">Kinase</keyword>
<organism evidence="6 7">
    <name type="scientific">Pisolithus tinctorius Marx 270</name>
    <dbReference type="NCBI Taxonomy" id="870435"/>
    <lineage>
        <taxon>Eukaryota</taxon>
        <taxon>Fungi</taxon>
        <taxon>Dikarya</taxon>
        <taxon>Basidiomycota</taxon>
        <taxon>Agaricomycotina</taxon>
        <taxon>Agaricomycetes</taxon>
        <taxon>Agaricomycetidae</taxon>
        <taxon>Boletales</taxon>
        <taxon>Sclerodermatineae</taxon>
        <taxon>Pisolithaceae</taxon>
        <taxon>Pisolithus</taxon>
    </lineage>
</organism>
<dbReference type="AlphaFoldDB" id="A0A0C3IJ04"/>
<name>A0A0C3IJ04_PISTI</name>
<dbReference type="OrthoDB" id="2677298at2759"/>
<dbReference type="EMBL" id="KN832037">
    <property type="protein sequence ID" value="KIN96962.1"/>
    <property type="molecule type" value="Genomic_DNA"/>
</dbReference>
<proteinExistence type="predicted"/>
<feature type="region of interest" description="Disordered" evidence="4">
    <location>
        <begin position="269"/>
        <end position="294"/>
    </location>
</feature>
<dbReference type="Pfam" id="PF02816">
    <property type="entry name" value="Alpha_kinase"/>
    <property type="match status" value="1"/>
</dbReference>
<dbReference type="HOGENOM" id="CLU_018737_2_0_1"/>
<dbReference type="GO" id="GO:0005524">
    <property type="term" value="F:ATP binding"/>
    <property type="evidence" value="ECO:0007669"/>
    <property type="project" value="InterPro"/>
</dbReference>
<evidence type="ECO:0000313" key="7">
    <source>
        <dbReference type="Proteomes" id="UP000054217"/>
    </source>
</evidence>
<feature type="domain" description="Alpha-type protein kinase" evidence="5">
    <location>
        <begin position="522"/>
        <end position="622"/>
    </location>
</feature>
<reference evidence="6 7" key="1">
    <citation type="submission" date="2014-04" db="EMBL/GenBank/DDBJ databases">
        <authorList>
            <consortium name="DOE Joint Genome Institute"/>
            <person name="Kuo A."/>
            <person name="Kohler A."/>
            <person name="Costa M.D."/>
            <person name="Nagy L.G."/>
            <person name="Floudas D."/>
            <person name="Copeland A."/>
            <person name="Barry K.W."/>
            <person name="Cichocki N."/>
            <person name="Veneault-Fourrey C."/>
            <person name="LaButti K."/>
            <person name="Lindquist E.A."/>
            <person name="Lipzen A."/>
            <person name="Lundell T."/>
            <person name="Morin E."/>
            <person name="Murat C."/>
            <person name="Sun H."/>
            <person name="Tunlid A."/>
            <person name="Henrissat B."/>
            <person name="Grigoriev I.V."/>
            <person name="Hibbett D.S."/>
            <person name="Martin F."/>
            <person name="Nordberg H.P."/>
            <person name="Cantor M.N."/>
            <person name="Hua S.X."/>
        </authorList>
    </citation>
    <scope>NUCLEOTIDE SEQUENCE [LARGE SCALE GENOMIC DNA]</scope>
    <source>
        <strain evidence="6 7">Marx 270</strain>
    </source>
</reference>
<dbReference type="InterPro" id="IPR004166">
    <property type="entry name" value="a-kinase_dom"/>
</dbReference>